<dbReference type="SUPFAM" id="SSF109910">
    <property type="entry name" value="YgfY-like"/>
    <property type="match status" value="1"/>
</dbReference>
<dbReference type="Pfam" id="PF03937">
    <property type="entry name" value="Sdh5"/>
    <property type="match status" value="1"/>
</dbReference>
<dbReference type="RefSeq" id="WP_184863430.1">
    <property type="nucleotide sequence ID" value="NZ_JACHLK010000015.1"/>
</dbReference>
<organism evidence="4 5">
    <name type="scientific">Acidovorax soli</name>
    <dbReference type="NCBI Taxonomy" id="592050"/>
    <lineage>
        <taxon>Bacteria</taxon>
        <taxon>Pseudomonadati</taxon>
        <taxon>Pseudomonadota</taxon>
        <taxon>Betaproteobacteria</taxon>
        <taxon>Burkholderiales</taxon>
        <taxon>Comamonadaceae</taxon>
        <taxon>Acidovorax</taxon>
    </lineage>
</organism>
<evidence type="ECO:0000256" key="3">
    <source>
        <dbReference type="ARBA" id="ARBA00023186"/>
    </source>
</evidence>
<evidence type="ECO:0000256" key="1">
    <source>
        <dbReference type="ARBA" id="ARBA00008571"/>
    </source>
</evidence>
<evidence type="ECO:0000313" key="4">
    <source>
        <dbReference type="EMBL" id="MBB6562941.1"/>
    </source>
</evidence>
<comment type="caution">
    <text evidence="4">The sequence shown here is derived from an EMBL/GenBank/DDBJ whole genome shotgun (WGS) entry which is preliminary data.</text>
</comment>
<protein>
    <recommendedName>
        <fullName evidence="2">FAD assembly factor SdhE</fullName>
    </recommendedName>
</protein>
<evidence type="ECO:0000313" key="5">
    <source>
        <dbReference type="Proteomes" id="UP000575083"/>
    </source>
</evidence>
<keyword evidence="3" id="KW-0143">Chaperone</keyword>
<accession>A0A7X0PK91</accession>
<dbReference type="EMBL" id="JACHLK010000015">
    <property type="protein sequence ID" value="MBB6562941.1"/>
    <property type="molecule type" value="Genomic_DNA"/>
</dbReference>
<dbReference type="InterPro" id="IPR005631">
    <property type="entry name" value="SDH"/>
</dbReference>
<keyword evidence="5" id="KW-1185">Reference proteome</keyword>
<dbReference type="Gene3D" id="1.10.150.250">
    <property type="entry name" value="Flavinator of succinate dehydrogenase"/>
    <property type="match status" value="1"/>
</dbReference>
<dbReference type="InterPro" id="IPR036714">
    <property type="entry name" value="SDH_sf"/>
</dbReference>
<name>A0A7X0PK91_9BURK</name>
<sequence>MSETSPPLARTPAPTDLLDDRERAKLHWRSRRGLLENDLYIENFFALHGASLNWRQAYGMTELMNLADNDLLDLVLARREPEGPLDTEEVREVLGMLRLSGGAARPRA</sequence>
<evidence type="ECO:0000256" key="2">
    <source>
        <dbReference type="ARBA" id="ARBA00019418"/>
    </source>
</evidence>
<gene>
    <name evidence="4" type="ORF">HNP48_005658</name>
</gene>
<reference evidence="4 5" key="1">
    <citation type="submission" date="2020-08" db="EMBL/GenBank/DDBJ databases">
        <title>Functional genomics of gut bacteria from endangered species of beetles.</title>
        <authorList>
            <person name="Carlos-Shanley C."/>
        </authorList>
    </citation>
    <scope>NUCLEOTIDE SEQUENCE [LARGE SCALE GENOMIC DNA]</scope>
    <source>
        <strain evidence="4 5">S00198</strain>
    </source>
</reference>
<proteinExistence type="inferred from homology"/>
<comment type="similarity">
    <text evidence="1">Belongs to the SdhE FAD assembly factor family.</text>
</comment>
<dbReference type="AlphaFoldDB" id="A0A7X0PK91"/>
<dbReference type="Proteomes" id="UP000575083">
    <property type="component" value="Unassembled WGS sequence"/>
</dbReference>